<protein>
    <submittedName>
        <fullName evidence="1">Uncharacterized protein</fullName>
    </submittedName>
</protein>
<proteinExistence type="predicted"/>
<gene>
    <name evidence="1" type="ORF">C942_03866</name>
</gene>
<dbReference type="AlphaFoldDB" id="L8J568"/>
<keyword evidence="2" id="KW-1185">Reference proteome</keyword>
<reference evidence="1 2" key="1">
    <citation type="submission" date="2012-12" db="EMBL/GenBank/DDBJ databases">
        <title>Genome Assembly of Photobacterium sp. AK15.</title>
        <authorList>
            <person name="Khatri I."/>
            <person name="Vaidya B."/>
            <person name="Srinivas T.N.R."/>
            <person name="Subramanian S."/>
            <person name="Pinnaka A."/>
        </authorList>
    </citation>
    <scope>NUCLEOTIDE SEQUENCE [LARGE SCALE GENOMIC DNA]</scope>
    <source>
        <strain evidence="1 2">AK15</strain>
    </source>
</reference>
<sequence length="74" mass="7550">MAAYRGSGAAVLVGNRMGGDNPGVDGNRVAAWRDEDVEDKGSHACEVDGEAMLPVPEAGTACLATDPEAGFDQT</sequence>
<dbReference type="PATRIC" id="fig|1056511.3.peg.4680"/>
<evidence type="ECO:0000313" key="2">
    <source>
        <dbReference type="Proteomes" id="UP000011134"/>
    </source>
</evidence>
<organism evidence="1 2">
    <name type="scientific">Photobacterium marinum</name>
    <dbReference type="NCBI Taxonomy" id="1056511"/>
    <lineage>
        <taxon>Bacteria</taxon>
        <taxon>Pseudomonadati</taxon>
        <taxon>Pseudomonadota</taxon>
        <taxon>Gammaproteobacteria</taxon>
        <taxon>Vibrionales</taxon>
        <taxon>Vibrionaceae</taxon>
        <taxon>Photobacterium</taxon>
    </lineage>
</organism>
<evidence type="ECO:0000313" key="1">
    <source>
        <dbReference type="EMBL" id="ELR63333.1"/>
    </source>
</evidence>
<dbReference type="EMBL" id="AMZO01000043">
    <property type="protein sequence ID" value="ELR63333.1"/>
    <property type="molecule type" value="Genomic_DNA"/>
</dbReference>
<comment type="caution">
    <text evidence="1">The sequence shown here is derived from an EMBL/GenBank/DDBJ whole genome shotgun (WGS) entry which is preliminary data.</text>
</comment>
<dbReference type="Proteomes" id="UP000011134">
    <property type="component" value="Unassembled WGS sequence"/>
</dbReference>
<accession>L8J568</accession>
<name>L8J568_9GAMM</name>